<protein>
    <submittedName>
        <fullName evidence="1">Helix-turn-helix domain-containing protein</fullName>
    </submittedName>
</protein>
<proteinExistence type="predicted"/>
<accession>A0A6M0K603</accession>
<dbReference type="EMBL" id="JAAIJQ010000104">
    <property type="protein sequence ID" value="NEV64674.1"/>
    <property type="molecule type" value="Genomic_DNA"/>
</dbReference>
<dbReference type="AlphaFoldDB" id="A0A6M0K603"/>
<comment type="caution">
    <text evidence="1">The sequence shown here is derived from an EMBL/GenBank/DDBJ whole genome shotgun (WGS) entry which is preliminary data.</text>
</comment>
<organism evidence="1 2">
    <name type="scientific">Thiorhodococcus minor</name>
    <dbReference type="NCBI Taxonomy" id="57489"/>
    <lineage>
        <taxon>Bacteria</taxon>
        <taxon>Pseudomonadati</taxon>
        <taxon>Pseudomonadota</taxon>
        <taxon>Gammaproteobacteria</taxon>
        <taxon>Chromatiales</taxon>
        <taxon>Chromatiaceae</taxon>
        <taxon>Thiorhodococcus</taxon>
    </lineage>
</organism>
<evidence type="ECO:0000313" key="2">
    <source>
        <dbReference type="Proteomes" id="UP000483379"/>
    </source>
</evidence>
<evidence type="ECO:0000313" key="1">
    <source>
        <dbReference type="EMBL" id="NEV64674.1"/>
    </source>
</evidence>
<name>A0A6M0K603_9GAMM</name>
<dbReference type="RefSeq" id="WP_164455642.1">
    <property type="nucleotide sequence ID" value="NZ_JAAIJQ010000104.1"/>
</dbReference>
<sequence>MGQTAYTLCAIPETGLSGARTRQAAPGLDWAGWTEEELLREGFAANLTVLKALQHRARLSTAEAAHACCVSIRTYRRWLATGKPNPTAVRLLAILSGLRALGRLGRLGSPQGAAVPAP</sequence>
<gene>
    <name evidence="1" type="ORF">G3446_22865</name>
</gene>
<keyword evidence="2" id="KW-1185">Reference proteome</keyword>
<reference evidence="1 2" key="1">
    <citation type="submission" date="2020-02" db="EMBL/GenBank/DDBJ databases">
        <title>Genome sequences of Thiorhodococcus mannitoliphagus and Thiorhodococcus minor, purple sulfur photosynthetic bacteria in the gammaproteobacterial family, Chromatiaceae.</title>
        <authorList>
            <person name="Aviles F.A."/>
            <person name="Meyer T.E."/>
            <person name="Kyndt J.A."/>
        </authorList>
    </citation>
    <scope>NUCLEOTIDE SEQUENCE [LARGE SCALE GENOMIC DNA]</scope>
    <source>
        <strain evidence="1 2">DSM 11518</strain>
    </source>
</reference>
<dbReference type="Proteomes" id="UP000483379">
    <property type="component" value="Unassembled WGS sequence"/>
</dbReference>